<organism evidence="2">
    <name type="scientific">bioreactor metagenome</name>
    <dbReference type="NCBI Taxonomy" id="1076179"/>
    <lineage>
        <taxon>unclassified sequences</taxon>
        <taxon>metagenomes</taxon>
        <taxon>ecological metagenomes</taxon>
    </lineage>
</organism>
<name>A0A645IZP6_9ZZZZ</name>
<feature type="compositionally biased region" description="Basic and acidic residues" evidence="1">
    <location>
        <begin position="142"/>
        <end position="159"/>
    </location>
</feature>
<dbReference type="AlphaFoldDB" id="A0A645IZP6"/>
<gene>
    <name evidence="2" type="ORF">SDC9_204030</name>
</gene>
<reference evidence="2" key="1">
    <citation type="submission" date="2019-08" db="EMBL/GenBank/DDBJ databases">
        <authorList>
            <person name="Kucharzyk K."/>
            <person name="Murdoch R.W."/>
            <person name="Higgins S."/>
            <person name="Loffler F."/>
        </authorList>
    </citation>
    <scope>NUCLEOTIDE SEQUENCE</scope>
</reference>
<evidence type="ECO:0000256" key="1">
    <source>
        <dbReference type="SAM" id="MobiDB-lite"/>
    </source>
</evidence>
<evidence type="ECO:0000313" key="2">
    <source>
        <dbReference type="EMBL" id="MPN56342.1"/>
    </source>
</evidence>
<protein>
    <submittedName>
        <fullName evidence="2">Uncharacterized protein</fullName>
    </submittedName>
</protein>
<feature type="region of interest" description="Disordered" evidence="1">
    <location>
        <begin position="120"/>
        <end position="159"/>
    </location>
</feature>
<comment type="caution">
    <text evidence="2">The sequence shown here is derived from an EMBL/GenBank/DDBJ whole genome shotgun (WGS) entry which is preliminary data.</text>
</comment>
<accession>A0A645IZP6</accession>
<dbReference type="EMBL" id="VSSQ01126573">
    <property type="protein sequence ID" value="MPN56342.1"/>
    <property type="molecule type" value="Genomic_DNA"/>
</dbReference>
<sequence length="159" mass="18477">MMYCARSGRQNAALRVIVSICRYLLDRFEGKRPIFTLLLFDGPLREPADHQFLLEQDKQDNDWNQREKRRGKHPLPAGCVLPVQALQQQRQRHHGFIRANENFSGKILFPEPLQRENAHRADGGFGKRQHHFKKDRSVTAAVHDDGFGKRVRQTSKEVP</sequence>
<proteinExistence type="predicted"/>